<dbReference type="EMBL" id="NMQA01000262">
    <property type="protein sequence ID" value="PLZ96109.1"/>
    <property type="molecule type" value="Genomic_DNA"/>
</dbReference>
<evidence type="ECO:0000313" key="2">
    <source>
        <dbReference type="Proteomes" id="UP000235025"/>
    </source>
</evidence>
<dbReference type="GeneID" id="35796542"/>
<gene>
    <name evidence="1" type="ORF">CEN50_19870</name>
</gene>
<evidence type="ECO:0000313" key="1">
    <source>
        <dbReference type="EMBL" id="PLZ96109.1"/>
    </source>
</evidence>
<dbReference type="NCBIfam" id="NF038167">
    <property type="entry name" value="cyan_ocin_like"/>
    <property type="match status" value="1"/>
</dbReference>
<accession>A0A2N6KC54</accession>
<protein>
    <submittedName>
        <fullName evidence="1">Uncharacterized protein</fullName>
    </submittedName>
</protein>
<dbReference type="AlphaFoldDB" id="A0A2N6KC54"/>
<proteinExistence type="predicted"/>
<dbReference type="InterPro" id="IPR049891">
    <property type="entry name" value="CTB"/>
</dbReference>
<name>A0A2N6KC54_9CYAN</name>
<reference evidence="1 2" key="1">
    <citation type="submission" date="2017-07" db="EMBL/GenBank/DDBJ databases">
        <title>Genomes of Fischerella (Mastigocladus) sp. strains.</title>
        <authorList>
            <person name="Miller S.R."/>
        </authorList>
    </citation>
    <scope>NUCLEOTIDE SEQUENCE [LARGE SCALE GENOMIC DNA]</scope>
    <source>
        <strain evidence="1 2">CCMEE 5268</strain>
    </source>
</reference>
<organism evidence="1 2">
    <name type="scientific">Fischerella thermalis CCMEE 5268</name>
    <dbReference type="NCBI Taxonomy" id="2019662"/>
    <lineage>
        <taxon>Bacteria</taxon>
        <taxon>Bacillati</taxon>
        <taxon>Cyanobacteriota</taxon>
        <taxon>Cyanophyceae</taxon>
        <taxon>Nostocales</taxon>
        <taxon>Hapalosiphonaceae</taxon>
        <taxon>Fischerella</taxon>
    </lineage>
</organism>
<dbReference type="Proteomes" id="UP000235025">
    <property type="component" value="Unassembled WGS sequence"/>
</dbReference>
<comment type="caution">
    <text evidence="1">The sequence shown here is derived from an EMBL/GenBank/DDBJ whole genome shotgun (WGS) entry which is preliminary data.</text>
</comment>
<dbReference type="RefSeq" id="WP_009456654.1">
    <property type="nucleotide sequence ID" value="NZ_NMQA01000262.1"/>
</dbReference>
<sequence length="82" mass="9300">MSNELFTEVCEEQQQMVVGGTSIYDYINTNYYQELTAFNFTVASGPNGSYVTQQFANQTIDTSAYKNFLLNPYGGYYDDLDS</sequence>